<dbReference type="STRING" id="1577792.QX51_16135"/>
<evidence type="ECO:0000313" key="5">
    <source>
        <dbReference type="Proteomes" id="UP000031189"/>
    </source>
</evidence>
<dbReference type="AlphaFoldDB" id="A0A0B3WN92"/>
<evidence type="ECO:0000256" key="2">
    <source>
        <dbReference type="SAM" id="Phobius"/>
    </source>
</evidence>
<feature type="transmembrane region" description="Helical" evidence="2">
    <location>
        <begin position="146"/>
        <end position="166"/>
    </location>
</feature>
<feature type="transmembrane region" description="Helical" evidence="2">
    <location>
        <begin position="210"/>
        <end position="229"/>
    </location>
</feature>
<name>A0A0B3WN92_9FIRM</name>
<keyword evidence="5" id="KW-1185">Reference proteome</keyword>
<dbReference type="PANTHER" id="PTHR22911:SF79">
    <property type="entry name" value="MOBA-LIKE NTP TRANSFERASE DOMAIN-CONTAINING PROTEIN"/>
    <property type="match status" value="1"/>
</dbReference>
<feature type="transmembrane region" description="Helical" evidence="2">
    <location>
        <begin position="92"/>
        <end position="113"/>
    </location>
</feature>
<keyword evidence="2" id="KW-0472">Membrane</keyword>
<feature type="transmembrane region" description="Helical" evidence="2">
    <location>
        <begin position="122"/>
        <end position="140"/>
    </location>
</feature>
<comment type="caution">
    <text evidence="4">The sequence shown here is derived from an EMBL/GenBank/DDBJ whole genome shotgun (WGS) entry which is preliminary data.</text>
</comment>
<sequence length="309" mass="33094">MGYLYILLAGLFWSSIGLFTTNLSNAGLSTEEISFLRLSMGCIILVIYAIIKNPSLLKISKKGLIYSIIIGILCQGLFNYCYVNSIKSSGSAVAAVLLYTSPIFITIFSGIIYKEKINKMKLLSLTICVVAAILAVTGGSLDLENISTVGIISGIMAAILYSLMPIISKNILDEVNNLTMMIYSFLTGALILVSKVNFVRVGVSIGDMPVVLNIVGFGLFSGALAYICYTSGVKSGIELSVAGVIASIELVFAQIIGWIIMGELFNIVKIIGVCLMMVSAIVALKSVTKIPVADEENLDLDLRKVANQV</sequence>
<feature type="transmembrane region" description="Helical" evidence="2">
    <location>
        <begin position="63"/>
        <end position="80"/>
    </location>
</feature>
<evidence type="ECO:0000256" key="1">
    <source>
        <dbReference type="ARBA" id="ARBA00007362"/>
    </source>
</evidence>
<feature type="transmembrane region" description="Helical" evidence="2">
    <location>
        <begin position="178"/>
        <end position="198"/>
    </location>
</feature>
<comment type="similarity">
    <text evidence="1">Belongs to the EamA transporter family.</text>
</comment>
<feature type="transmembrane region" description="Helical" evidence="2">
    <location>
        <begin position="241"/>
        <end position="261"/>
    </location>
</feature>
<dbReference type="RefSeq" id="WP_039680931.1">
    <property type="nucleotide sequence ID" value="NZ_JAXECK010000037.1"/>
</dbReference>
<dbReference type="OrthoDB" id="6707571at2"/>
<reference evidence="4 5" key="1">
    <citation type="submission" date="2014-12" db="EMBL/GenBank/DDBJ databases">
        <title>Draft genome sequence of Terrisporobacter sp. 08-306576, isolated from the blood culture of a bacteremia patient.</title>
        <authorList>
            <person name="Lund L.C."/>
            <person name="Sydenham T.V."/>
            <person name="Hogh S.V."/>
            <person name="Skov M.N."/>
            <person name="Kemp M."/>
            <person name="Justesen U.S."/>
        </authorList>
    </citation>
    <scope>NUCLEOTIDE SEQUENCE [LARGE SCALE GENOMIC DNA]</scope>
    <source>
        <strain evidence="4 5">08-306576</strain>
    </source>
</reference>
<feature type="transmembrane region" description="Helical" evidence="2">
    <location>
        <begin position="267"/>
        <end position="284"/>
    </location>
</feature>
<dbReference type="Pfam" id="PF00892">
    <property type="entry name" value="EamA"/>
    <property type="match status" value="2"/>
</dbReference>
<accession>A0A0B3WN92</accession>
<evidence type="ECO:0000313" key="4">
    <source>
        <dbReference type="EMBL" id="KHS56020.1"/>
    </source>
</evidence>
<dbReference type="Proteomes" id="UP000031189">
    <property type="component" value="Unassembled WGS sequence"/>
</dbReference>
<dbReference type="InterPro" id="IPR037185">
    <property type="entry name" value="EmrE-like"/>
</dbReference>
<dbReference type="InterPro" id="IPR000620">
    <property type="entry name" value="EamA_dom"/>
</dbReference>
<dbReference type="PANTHER" id="PTHR22911">
    <property type="entry name" value="ACYL-MALONYL CONDENSING ENZYME-RELATED"/>
    <property type="match status" value="1"/>
</dbReference>
<keyword evidence="2" id="KW-0812">Transmembrane</keyword>
<feature type="transmembrane region" description="Helical" evidence="2">
    <location>
        <begin position="33"/>
        <end position="51"/>
    </location>
</feature>
<keyword evidence="2" id="KW-1133">Transmembrane helix</keyword>
<protein>
    <submittedName>
        <fullName evidence="4">Membrane protein</fullName>
    </submittedName>
</protein>
<feature type="domain" description="EamA" evidence="3">
    <location>
        <begin position="149"/>
        <end position="283"/>
    </location>
</feature>
<dbReference type="SUPFAM" id="SSF103481">
    <property type="entry name" value="Multidrug resistance efflux transporter EmrE"/>
    <property type="match status" value="2"/>
</dbReference>
<feature type="domain" description="EamA" evidence="3">
    <location>
        <begin position="1"/>
        <end position="136"/>
    </location>
</feature>
<proteinExistence type="inferred from homology"/>
<dbReference type="EMBL" id="JWHR01000129">
    <property type="protein sequence ID" value="KHS56020.1"/>
    <property type="molecule type" value="Genomic_DNA"/>
</dbReference>
<dbReference type="GO" id="GO:0016020">
    <property type="term" value="C:membrane"/>
    <property type="evidence" value="ECO:0007669"/>
    <property type="project" value="InterPro"/>
</dbReference>
<evidence type="ECO:0000259" key="3">
    <source>
        <dbReference type="Pfam" id="PF00892"/>
    </source>
</evidence>
<organism evidence="4 5">
    <name type="scientific">Terrisporobacter othiniensis</name>
    <dbReference type="NCBI Taxonomy" id="1577792"/>
    <lineage>
        <taxon>Bacteria</taxon>
        <taxon>Bacillati</taxon>
        <taxon>Bacillota</taxon>
        <taxon>Clostridia</taxon>
        <taxon>Peptostreptococcales</taxon>
        <taxon>Peptostreptococcaceae</taxon>
        <taxon>Terrisporobacter</taxon>
    </lineage>
</organism>
<gene>
    <name evidence="4" type="ORF">QX51_16135</name>
</gene>